<evidence type="ECO:0000256" key="1">
    <source>
        <dbReference type="ARBA" id="ARBA00004123"/>
    </source>
</evidence>
<evidence type="ECO:0000313" key="10">
    <source>
        <dbReference type="EMBL" id="KAK8868297.1"/>
    </source>
</evidence>
<evidence type="ECO:0000256" key="5">
    <source>
        <dbReference type="ARBA" id="ARBA00022552"/>
    </source>
</evidence>
<organism evidence="10 11">
    <name type="scientific">Apiospora arundinis</name>
    <dbReference type="NCBI Taxonomy" id="335852"/>
    <lineage>
        <taxon>Eukaryota</taxon>
        <taxon>Fungi</taxon>
        <taxon>Dikarya</taxon>
        <taxon>Ascomycota</taxon>
        <taxon>Pezizomycotina</taxon>
        <taxon>Sordariomycetes</taxon>
        <taxon>Xylariomycetidae</taxon>
        <taxon>Amphisphaeriales</taxon>
        <taxon>Apiosporaceae</taxon>
        <taxon>Apiospora</taxon>
    </lineage>
</organism>
<keyword evidence="11" id="KW-1185">Reference proteome</keyword>
<feature type="compositionally biased region" description="Polar residues" evidence="9">
    <location>
        <begin position="1"/>
        <end position="15"/>
    </location>
</feature>
<dbReference type="SUPFAM" id="SSF50447">
    <property type="entry name" value="Translation proteins"/>
    <property type="match status" value="1"/>
</dbReference>
<dbReference type="InterPro" id="IPR009000">
    <property type="entry name" value="Transl_B-barrel_sf"/>
</dbReference>
<accession>A0ABR2IU19</accession>
<comment type="subcellular location">
    <subcellularLocation>
        <location evidence="1">Nucleus</location>
    </subcellularLocation>
</comment>
<sequence>MGSQFFQIPGLSTLSPPAQQAQQTPAPAEPQDQAMTAPSTTESHEQKPLSGDHDLKKDQAGQDEAPAAMEVDSAETPTQKDDSAAMAAEAPPSPPSLLQSLEAQLGSFTAPAPAETSKSVEPHAPVAEQNSVMTGQGDEVQAPAGEVATQEEGGQPEWEEDSSPYESSSDSSDSSDSDDDSDDDGEPLLNPEAMARILMEADSDDEGEGRKGAAAGGQLRTKNEIPEEVIPKPDVTITPETKVEELGHIEHIVDNVIVVKSSATGEYRALETGSVLCNEARVVIAAMDNIIGSVREPRYTARFTNAEEITSYGLTVGSKVFFCPEHSTFVDTGPLKAMKGTDASNWHDEEVAEDEMEFSDDEKEQAYKRELKEKKRARNPNKGKGGDGPPGKRGGRGGYHDGGSHAAADPGSLKYDDEEDEDGPYRPLARPAGFGTGAAPSAGAPFTHGSGGSHRGGGRGDHRGRGRGRPDRGGRGGRGYHRGGESGHSLPSRSYGQEPQSAPQQPQFPNFGVPPPPQFPQGSYSPSLPQFYGGAGGQQAAAPAPFPFPAWPQNMAQNFVPPPPPQFQQQQQQQQQQQPQTQNAPNPAFYNPAFLAALQQLQGQGAPQNGQWPPQQGGSS</sequence>
<evidence type="ECO:0000256" key="9">
    <source>
        <dbReference type="SAM" id="MobiDB-lite"/>
    </source>
</evidence>
<feature type="compositionally biased region" description="Low complexity" evidence="9">
    <location>
        <begin position="16"/>
        <end position="34"/>
    </location>
</feature>
<evidence type="ECO:0000256" key="4">
    <source>
        <dbReference type="ARBA" id="ARBA00022517"/>
    </source>
</evidence>
<dbReference type="PANTHER" id="PTHR31633">
    <property type="entry name" value="H/ACA RIBONUCLEOPROTEIN COMPLEX NON-CORE SUBUNIT NAF1"/>
    <property type="match status" value="1"/>
</dbReference>
<keyword evidence="4" id="KW-0690">Ribosome biogenesis</keyword>
<feature type="compositionally biased region" description="Low complexity" evidence="9">
    <location>
        <begin position="84"/>
        <end position="105"/>
    </location>
</feature>
<name>A0ABR2IU19_9PEZI</name>
<keyword evidence="8" id="KW-0539">Nucleus</keyword>
<evidence type="ECO:0000313" key="11">
    <source>
        <dbReference type="Proteomes" id="UP001390339"/>
    </source>
</evidence>
<evidence type="ECO:0000256" key="2">
    <source>
        <dbReference type="ARBA" id="ARBA00009801"/>
    </source>
</evidence>
<feature type="compositionally biased region" description="Low complexity" evidence="9">
    <location>
        <begin position="567"/>
        <end position="620"/>
    </location>
</feature>
<gene>
    <name evidence="10" type="ORF">PGQ11_006875</name>
</gene>
<dbReference type="EMBL" id="JAPCWZ010000004">
    <property type="protein sequence ID" value="KAK8868297.1"/>
    <property type="molecule type" value="Genomic_DNA"/>
</dbReference>
<feature type="compositionally biased region" description="Polar residues" evidence="9">
    <location>
        <begin position="491"/>
        <end position="502"/>
    </location>
</feature>
<evidence type="ECO:0000256" key="3">
    <source>
        <dbReference type="ARBA" id="ARBA00021438"/>
    </source>
</evidence>
<evidence type="ECO:0000256" key="8">
    <source>
        <dbReference type="ARBA" id="ARBA00023242"/>
    </source>
</evidence>
<dbReference type="InterPro" id="IPR038664">
    <property type="entry name" value="Gar1/Naf1_Cbf5-bd_sf"/>
</dbReference>
<dbReference type="Gene3D" id="2.40.10.230">
    <property type="entry name" value="Probable tRNA pseudouridine synthase domain"/>
    <property type="match status" value="1"/>
</dbReference>
<feature type="compositionally biased region" description="Basic and acidic residues" evidence="9">
    <location>
        <begin position="458"/>
        <end position="474"/>
    </location>
</feature>
<keyword evidence="7" id="KW-0694">RNA-binding</keyword>
<dbReference type="Pfam" id="PF04410">
    <property type="entry name" value="Gar1"/>
    <property type="match status" value="1"/>
</dbReference>
<feature type="compositionally biased region" description="Basic and acidic residues" evidence="9">
    <location>
        <begin position="42"/>
        <end position="60"/>
    </location>
</feature>
<dbReference type="Proteomes" id="UP001390339">
    <property type="component" value="Unassembled WGS sequence"/>
</dbReference>
<protein>
    <recommendedName>
        <fullName evidence="3">H/ACA ribonucleoprotein complex non-core subunit NAF1</fullName>
    </recommendedName>
</protein>
<feature type="region of interest" description="Disordered" evidence="9">
    <location>
        <begin position="201"/>
        <end position="221"/>
    </location>
</feature>
<dbReference type="PANTHER" id="PTHR31633:SF1">
    <property type="entry name" value="H_ACA RIBONUCLEOPROTEIN COMPLEX NON-CORE SUBUNIT NAF1"/>
    <property type="match status" value="1"/>
</dbReference>
<dbReference type="InterPro" id="IPR040309">
    <property type="entry name" value="Naf1"/>
</dbReference>
<reference evidence="10 11" key="1">
    <citation type="journal article" date="2024" name="IMA Fungus">
        <title>Apiospora arundinis, a panoply of carbohydrate-active enzymes and secondary metabolites.</title>
        <authorList>
            <person name="Sorensen T."/>
            <person name="Petersen C."/>
            <person name="Muurmann A.T."/>
            <person name="Christiansen J.V."/>
            <person name="Brundto M.L."/>
            <person name="Overgaard C.K."/>
            <person name="Boysen A.T."/>
            <person name="Wollenberg R.D."/>
            <person name="Larsen T.O."/>
            <person name="Sorensen J.L."/>
            <person name="Nielsen K.L."/>
            <person name="Sondergaard T.E."/>
        </authorList>
    </citation>
    <scope>NUCLEOTIDE SEQUENCE [LARGE SCALE GENOMIC DNA]</scope>
    <source>
        <strain evidence="10 11">AAU 773</strain>
    </source>
</reference>
<keyword evidence="5" id="KW-0698">rRNA processing</keyword>
<comment type="caution">
    <text evidence="10">The sequence shown here is derived from an EMBL/GenBank/DDBJ whole genome shotgun (WGS) entry which is preliminary data.</text>
</comment>
<keyword evidence="6" id="KW-0597">Phosphoprotein</keyword>
<feature type="region of interest" description="Disordered" evidence="9">
    <location>
        <begin position="1"/>
        <end position="189"/>
    </location>
</feature>
<comment type="similarity">
    <text evidence="2">Belongs to the NAF1 family.</text>
</comment>
<feature type="compositionally biased region" description="Gly residues" evidence="9">
    <location>
        <begin position="386"/>
        <end position="397"/>
    </location>
</feature>
<proteinExistence type="inferred from homology"/>
<feature type="region of interest" description="Disordered" evidence="9">
    <location>
        <begin position="371"/>
        <end position="620"/>
    </location>
</feature>
<evidence type="ECO:0000256" key="7">
    <source>
        <dbReference type="ARBA" id="ARBA00022884"/>
    </source>
</evidence>
<feature type="compositionally biased region" description="Acidic residues" evidence="9">
    <location>
        <begin position="173"/>
        <end position="186"/>
    </location>
</feature>
<dbReference type="InterPro" id="IPR007504">
    <property type="entry name" value="H/ACA_rnp_Gar1/Naf1"/>
</dbReference>
<evidence type="ECO:0000256" key="6">
    <source>
        <dbReference type="ARBA" id="ARBA00022553"/>
    </source>
</evidence>